<evidence type="ECO:0000256" key="2">
    <source>
        <dbReference type="ARBA" id="ARBA00022448"/>
    </source>
</evidence>
<dbReference type="InterPro" id="IPR013766">
    <property type="entry name" value="Thioredoxin_domain"/>
</dbReference>
<comment type="similarity">
    <text evidence="1 7">Belongs to the thioredoxin family.</text>
</comment>
<dbReference type="CDD" id="cd02947">
    <property type="entry name" value="TRX_family"/>
    <property type="match status" value="1"/>
</dbReference>
<dbReference type="InterPro" id="IPR036249">
    <property type="entry name" value="Thioredoxin-like_sf"/>
</dbReference>
<evidence type="ECO:0000313" key="13">
    <source>
        <dbReference type="Proteomes" id="UP000250245"/>
    </source>
</evidence>
<dbReference type="PANTHER" id="PTHR45663:SF11">
    <property type="entry name" value="GEO12009P1"/>
    <property type="match status" value="1"/>
</dbReference>
<dbReference type="GO" id="GO:0005829">
    <property type="term" value="C:cytosol"/>
    <property type="evidence" value="ECO:0007669"/>
    <property type="project" value="TreeGrafter"/>
</dbReference>
<feature type="active site" description="Nucleophile" evidence="8">
    <location>
        <position position="35"/>
    </location>
</feature>
<dbReference type="GO" id="GO:0015035">
    <property type="term" value="F:protein-disulfide reductase activity"/>
    <property type="evidence" value="ECO:0007669"/>
    <property type="project" value="UniProtKB-UniRule"/>
</dbReference>
<keyword evidence="3" id="KW-0249">Electron transport</keyword>
<dbReference type="GO" id="GO:0045454">
    <property type="term" value="P:cell redox homeostasis"/>
    <property type="evidence" value="ECO:0007669"/>
    <property type="project" value="TreeGrafter"/>
</dbReference>
<dbReference type="SUPFAM" id="SSF52833">
    <property type="entry name" value="Thioredoxin-like"/>
    <property type="match status" value="1"/>
</dbReference>
<dbReference type="InterPro" id="IPR005746">
    <property type="entry name" value="Thioredoxin"/>
</dbReference>
<dbReference type="Pfam" id="PF00085">
    <property type="entry name" value="Thioredoxin"/>
    <property type="match status" value="1"/>
</dbReference>
<evidence type="ECO:0000256" key="1">
    <source>
        <dbReference type="ARBA" id="ARBA00008987"/>
    </source>
</evidence>
<evidence type="ECO:0000256" key="8">
    <source>
        <dbReference type="PIRSR" id="PIRSR000077-1"/>
    </source>
</evidence>
<dbReference type="EMBL" id="UASJ01000001">
    <property type="protein sequence ID" value="SQB65810.1"/>
    <property type="molecule type" value="Genomic_DNA"/>
</dbReference>
<sequence length="108" mass="11722">MSAAIEVTESNFAAEVLESDVPVLVDFWAVWCGPCRQMAPIVDQIAADFGDRLKVAKCDVDKNPSLQAQYGVSAIPTFNIFKGGKVVHQIIGGRPRSQFKEEIEAALA</sequence>
<feature type="domain" description="Thioredoxin" evidence="10">
    <location>
        <begin position="3"/>
        <end position="108"/>
    </location>
</feature>
<evidence type="ECO:0000313" key="11">
    <source>
        <dbReference type="EMBL" id="NMW87925.1"/>
    </source>
</evidence>
<dbReference type="Proteomes" id="UP000553981">
    <property type="component" value="Unassembled WGS sequence"/>
</dbReference>
<dbReference type="FunFam" id="3.40.30.10:FF:000001">
    <property type="entry name" value="Thioredoxin"/>
    <property type="match status" value="1"/>
</dbReference>
<keyword evidence="4 9" id="KW-1015">Disulfide bond</keyword>
<reference evidence="12 13" key="1">
    <citation type="submission" date="2018-06" db="EMBL/GenBank/DDBJ databases">
        <authorList>
            <consortium name="Pathogen Informatics"/>
            <person name="Doyle S."/>
        </authorList>
    </citation>
    <scope>NUCLEOTIDE SEQUENCE [LARGE SCALE GENOMIC DNA]</scope>
    <source>
        <strain evidence="12 13">NCTC11820</strain>
    </source>
</reference>
<feature type="active site" description="Nucleophile" evidence="8">
    <location>
        <position position="32"/>
    </location>
</feature>
<evidence type="ECO:0000256" key="9">
    <source>
        <dbReference type="PIRSR" id="PIRSR000077-4"/>
    </source>
</evidence>
<dbReference type="PRINTS" id="PR00421">
    <property type="entry name" value="THIOREDOXIN"/>
</dbReference>
<name>A0A2X3AWR4_9ACTO</name>
<evidence type="ECO:0000313" key="14">
    <source>
        <dbReference type="Proteomes" id="UP000553981"/>
    </source>
</evidence>
<evidence type="ECO:0000313" key="12">
    <source>
        <dbReference type="EMBL" id="SQB65810.1"/>
    </source>
</evidence>
<dbReference type="AlphaFoldDB" id="A0A2X3AWR4"/>
<protein>
    <recommendedName>
        <fullName evidence="6 7">Thioredoxin</fullName>
    </recommendedName>
</protein>
<accession>A0A2X3AWR4</accession>
<reference evidence="11 14" key="2">
    <citation type="submission" date="2020-04" db="EMBL/GenBank/DDBJ databases">
        <title>Antimicrobial susceptibility and clonality of vaginal-derived multi-drug resistant Mobiluncus isolates in China.</title>
        <authorList>
            <person name="Zhang X."/>
        </authorList>
    </citation>
    <scope>NUCLEOTIDE SEQUENCE [LARGE SCALE GENOMIC DNA]</scope>
    <source>
        <strain evidence="11 14">19</strain>
    </source>
</reference>
<evidence type="ECO:0000256" key="7">
    <source>
        <dbReference type="PIRNR" id="PIRNR000077"/>
    </source>
</evidence>
<gene>
    <name evidence="12" type="primary">trxA_2</name>
    <name evidence="11" type="synonym">trxA</name>
    <name evidence="11" type="ORF">HHJ67_09285</name>
    <name evidence="12" type="ORF">NCTC11820_01882</name>
</gene>
<evidence type="ECO:0000256" key="5">
    <source>
        <dbReference type="ARBA" id="ARBA00023284"/>
    </source>
</evidence>
<feature type="disulfide bond" description="Redox-active" evidence="9">
    <location>
        <begin position="32"/>
        <end position="35"/>
    </location>
</feature>
<evidence type="ECO:0000256" key="4">
    <source>
        <dbReference type="ARBA" id="ARBA00023157"/>
    </source>
</evidence>
<dbReference type="OMA" id="KQLWRQS"/>
<dbReference type="PANTHER" id="PTHR45663">
    <property type="entry name" value="GEO12009P1"/>
    <property type="match status" value="1"/>
</dbReference>
<evidence type="ECO:0000256" key="6">
    <source>
        <dbReference type="NCBIfam" id="TIGR01068"/>
    </source>
</evidence>
<dbReference type="Proteomes" id="UP000250245">
    <property type="component" value="Unassembled WGS sequence"/>
</dbReference>
<dbReference type="PIRSF" id="PIRSF000077">
    <property type="entry name" value="Thioredoxin"/>
    <property type="match status" value="1"/>
</dbReference>
<dbReference type="NCBIfam" id="TIGR01068">
    <property type="entry name" value="thioredoxin"/>
    <property type="match status" value="1"/>
</dbReference>
<dbReference type="GeneID" id="55564851"/>
<evidence type="ECO:0000259" key="10">
    <source>
        <dbReference type="PROSITE" id="PS51352"/>
    </source>
</evidence>
<keyword evidence="5 9" id="KW-0676">Redox-active center</keyword>
<dbReference type="PROSITE" id="PS00194">
    <property type="entry name" value="THIOREDOXIN_1"/>
    <property type="match status" value="1"/>
</dbReference>
<keyword evidence="2" id="KW-0813">Transport</keyword>
<evidence type="ECO:0000256" key="3">
    <source>
        <dbReference type="ARBA" id="ARBA00022982"/>
    </source>
</evidence>
<organism evidence="12 13">
    <name type="scientific">Mobiluncus curtisii</name>
    <dbReference type="NCBI Taxonomy" id="2051"/>
    <lineage>
        <taxon>Bacteria</taxon>
        <taxon>Bacillati</taxon>
        <taxon>Actinomycetota</taxon>
        <taxon>Actinomycetes</taxon>
        <taxon>Actinomycetales</taxon>
        <taxon>Actinomycetaceae</taxon>
        <taxon>Mobiluncus</taxon>
    </lineage>
</organism>
<feature type="site" description="Contributes to redox potential value" evidence="8">
    <location>
        <position position="34"/>
    </location>
</feature>
<dbReference type="InterPro" id="IPR017937">
    <property type="entry name" value="Thioredoxin_CS"/>
</dbReference>
<proteinExistence type="inferred from homology"/>
<feature type="site" description="Deprotonates C-terminal active site Cys" evidence="8">
    <location>
        <position position="26"/>
    </location>
</feature>
<dbReference type="PROSITE" id="PS51352">
    <property type="entry name" value="THIOREDOXIN_2"/>
    <property type="match status" value="1"/>
</dbReference>
<dbReference type="Gene3D" id="3.40.30.10">
    <property type="entry name" value="Glutaredoxin"/>
    <property type="match status" value="1"/>
</dbReference>
<dbReference type="EMBL" id="JABCUI010000005">
    <property type="protein sequence ID" value="NMW87925.1"/>
    <property type="molecule type" value="Genomic_DNA"/>
</dbReference>
<dbReference type="RefSeq" id="WP_004007793.1">
    <property type="nucleotide sequence ID" value="NZ_CAMYEK010000006.1"/>
</dbReference>
<feature type="site" description="Contributes to redox potential value" evidence="8">
    <location>
        <position position="33"/>
    </location>
</feature>